<dbReference type="Proteomes" id="UP000800093">
    <property type="component" value="Unassembled WGS sequence"/>
</dbReference>
<dbReference type="OrthoDB" id="20774at2759"/>
<evidence type="ECO:0000259" key="1">
    <source>
        <dbReference type="Pfam" id="PF10433"/>
    </source>
</evidence>
<reference evidence="4" key="1">
    <citation type="journal article" date="2020" name="Stud. Mycol.">
        <title>101 Dothideomycetes genomes: A test case for predicting lifestyles and emergence of pathogens.</title>
        <authorList>
            <person name="Haridas S."/>
            <person name="Albert R."/>
            <person name="Binder M."/>
            <person name="Bloem J."/>
            <person name="LaButti K."/>
            <person name="Salamov A."/>
            <person name="Andreopoulos B."/>
            <person name="Baker S."/>
            <person name="Barry K."/>
            <person name="Bills G."/>
            <person name="Bluhm B."/>
            <person name="Cannon C."/>
            <person name="Castanera R."/>
            <person name="Culley D."/>
            <person name="Daum C."/>
            <person name="Ezra D."/>
            <person name="Gonzalez J."/>
            <person name="Henrissat B."/>
            <person name="Kuo A."/>
            <person name="Liang C."/>
            <person name="Lipzen A."/>
            <person name="Lutzoni F."/>
            <person name="Magnuson J."/>
            <person name="Mondo S."/>
            <person name="Nolan M."/>
            <person name="Ohm R."/>
            <person name="Pangilinan J."/>
            <person name="Park H.-J."/>
            <person name="Ramirez L."/>
            <person name="Alfaro M."/>
            <person name="Sun H."/>
            <person name="Tritt A."/>
            <person name="Yoshinaga Y."/>
            <person name="Zwiers L.-H."/>
            <person name="Turgeon B."/>
            <person name="Goodwin S."/>
            <person name="Spatafora J."/>
            <person name="Crous P."/>
            <person name="Grigoriev I."/>
        </authorList>
    </citation>
    <scope>NUCLEOTIDE SEQUENCE [LARGE SCALE GENOMIC DNA]</scope>
    <source>
        <strain evidence="4">CBS 304.66</strain>
    </source>
</reference>
<keyword evidence="4" id="KW-1185">Reference proteome</keyword>
<organism evidence="3 4">
    <name type="scientific">Lojkania enalia</name>
    <dbReference type="NCBI Taxonomy" id="147567"/>
    <lineage>
        <taxon>Eukaryota</taxon>
        <taxon>Fungi</taxon>
        <taxon>Dikarya</taxon>
        <taxon>Ascomycota</taxon>
        <taxon>Pezizomycotina</taxon>
        <taxon>Dothideomycetes</taxon>
        <taxon>Pleosporomycetidae</taxon>
        <taxon>Pleosporales</taxon>
        <taxon>Pleosporales incertae sedis</taxon>
        <taxon>Lojkania</taxon>
    </lineage>
</organism>
<protein>
    <recommendedName>
        <fullName evidence="5">Cleavage/polyadenylation specificity factor A subunit N-terminal domain-containing protein</fullName>
    </recommendedName>
</protein>
<dbReference type="Gene3D" id="2.130.10.10">
    <property type="entry name" value="YVTN repeat-like/Quinoprotein amine dehydrogenase"/>
    <property type="match status" value="3"/>
</dbReference>
<dbReference type="PANTHER" id="PTHR10644">
    <property type="entry name" value="DNA REPAIR/RNA PROCESSING CPSF FAMILY"/>
    <property type="match status" value="1"/>
</dbReference>
<evidence type="ECO:0008006" key="5">
    <source>
        <dbReference type="Google" id="ProtNLM"/>
    </source>
</evidence>
<gene>
    <name evidence="3" type="ORF">CC78DRAFT_86710</name>
</gene>
<evidence type="ECO:0000313" key="4">
    <source>
        <dbReference type="Proteomes" id="UP000800093"/>
    </source>
</evidence>
<dbReference type="Pfam" id="PF23726">
    <property type="entry name" value="Beta-prop_RSE1_2nd"/>
    <property type="match status" value="1"/>
</dbReference>
<feature type="domain" description="RSE1/DDB1/CPSF1 first beta-propeller" evidence="1">
    <location>
        <begin position="66"/>
        <end position="467"/>
    </location>
</feature>
<name>A0A9P4MZ01_9PLEO</name>
<dbReference type="InterPro" id="IPR050358">
    <property type="entry name" value="RSE1/DDB1/CFT1"/>
</dbReference>
<accession>A0A9P4MZ01</accession>
<dbReference type="InterPro" id="IPR018846">
    <property type="entry name" value="Beta-prop_RSE1/DDB1/CPSF1_1st"/>
</dbReference>
<evidence type="ECO:0000313" key="3">
    <source>
        <dbReference type="EMBL" id="KAF2259003.1"/>
    </source>
</evidence>
<dbReference type="Pfam" id="PF10433">
    <property type="entry name" value="Beta-prop_RSE1_1st"/>
    <property type="match status" value="1"/>
</dbReference>
<feature type="domain" description="RSE1/DDB1/CPSF1 second beta-propeller" evidence="2">
    <location>
        <begin position="611"/>
        <end position="818"/>
    </location>
</feature>
<proteinExistence type="predicted"/>
<evidence type="ECO:0000259" key="2">
    <source>
        <dbReference type="Pfam" id="PF23726"/>
    </source>
</evidence>
<dbReference type="InterPro" id="IPR015943">
    <property type="entry name" value="WD40/YVTN_repeat-like_dom_sf"/>
</dbReference>
<dbReference type="EMBL" id="ML986725">
    <property type="protein sequence ID" value="KAF2259003.1"/>
    <property type="molecule type" value="Genomic_DNA"/>
</dbReference>
<sequence length="1422" mass="158497">MAHQIQQQVLVDGEWVSRPVDVYQLMARAQQQTDARTRESVADQDPEFEIPLVGILSKTVFDSPFVQFILPANIRHKNQNDVVFVGEYSVHLKEVCAYGHLRHVATKADFKGRILAAGVFGETRKAEANTEHGTLFKRTAVHAKRRSTMDDEADALPPKVVVLTLDTRTLMFLWAESNRTGNTRFRQKTIRLPSGNSRYERLGSHLAVDPKCRAIAVAAHEGGFMLYKTKSIDKWREEVRSGGDAVPVEDERFIPAEGCIMHMEFLSPGLDKADDHHVILMFILAHRGKTKMTCFDWDTRHDLSTATVRAERVSVDLDDQVPSLLIPLYRSPDFLLVCDRHISLYRSILSGVPTRIPCPIDNVVAPALRPGEAKTYPRWVQWDRVSRHSTFAKEAFYLVREDGGLLYAELGDAKKIETSHVGEWPHPIDKGFASLSVDISELALSNPDVLIAAGTTSDGQVTKVGSWITEYQYQAAYSTLLSPSPIESIPNWAPVADLAVTRLPEFHTEHGRERDSILVANGRGSHGAISELRKGFHALVDGDAGGMEGCTGLWIIDYGTEERAMDGSMERENFTIFLITIPPETMVLRASRIEAGENSSWQMMQIHQSDELVHDGLILDEETVSACCLLDRYVVQITRKEARSILRSDMSVVDSHSFDSTFLLVGATSSQIPVIATVARDHAHIALQVVEVLESGAFGKDARYELASDPTCLELLAIEGVPYIFVGLMDGSLLVFTIREAKLSLVYKENLGGVSTNGLRMVFESVVCLSFEESSTIVCGMRNGVLLNLRVDVSHAGFKVLSKYTTRMGTTAVQLTRSATDMSVAFAACGTDLCRICHPRNESAVLAIDSIWFTKATEPGYQQASVTAIDQIPNTKSASKDLSGFIFAVSGSRLLISQLDYDIRWASHNIPLSNMAHSKTVPRKLTTNATPTKVVYLEGLRKMAVATTATHEERAPPNGYRSVRSRIQLLQLDDEEQEIKQEEGEVSRNKLIASNFSLKNYERVYSIAEWKISTPSGRAYHFIIVGTGIMQGPGRETGRRLMLQLQGSDGSVKLMKHHNYEHPVRSIALYGAKGLAMIVGKTLIMEEYDAKNLKWQNRGSKELPSPGVHMTVSKPYIYVSTVQCSHVCYKFSRPSDEDQFAIERFFTDDRQRELTWHINWRLGDMIPASVPDSPDSVTGKSKGPLPPKMPANIVLLADKSGNVAGLFHPDTDDIKAVAGKTLFEACLPRSVIRLRNGSIRPPWRRVSHGISGDPDDFNLVTGIINDDTIGVCSDGTVYSFTILTPPTLKMLRFIQNLIEIKQNRDPEFQYSIIRHENARPDPDMMDEGDGLIKAWDVDPSVREKEHAAPRMRHVDGDVLMRFFNQEQARLKTLVTENTEQRVDDLFKELAEGVLAEEGSLYGGEGVYNRIAEWMGEVLMPLL</sequence>
<dbReference type="InterPro" id="IPR058543">
    <property type="entry name" value="Beta-prop_RSE1/DDB1/CPSF1_2nd"/>
</dbReference>
<comment type="caution">
    <text evidence="3">The sequence shown here is derived from an EMBL/GenBank/DDBJ whole genome shotgun (WGS) entry which is preliminary data.</text>
</comment>